<accession>A0A4Y3VVM0</accession>
<feature type="region of interest" description="Disordered" evidence="1">
    <location>
        <begin position="252"/>
        <end position="271"/>
    </location>
</feature>
<dbReference type="AlphaFoldDB" id="A0A4Y3VVM0"/>
<comment type="caution">
    <text evidence="2">The sequence shown here is derived from an EMBL/GenBank/DDBJ whole genome shotgun (WGS) entry which is preliminary data.</text>
</comment>
<evidence type="ECO:0000313" key="3">
    <source>
        <dbReference type="Proteomes" id="UP000317881"/>
    </source>
</evidence>
<dbReference type="EMBL" id="BJND01000081">
    <property type="protein sequence ID" value="GEC09781.1"/>
    <property type="molecule type" value="Genomic_DNA"/>
</dbReference>
<gene>
    <name evidence="2" type="ORF">SSP24_74360</name>
</gene>
<name>A0A4Y3VVM0_9ACTN</name>
<reference evidence="2 3" key="1">
    <citation type="submission" date="2019-06" db="EMBL/GenBank/DDBJ databases">
        <title>Whole genome shotgun sequence of Streptomyces spinoverrucosus NBRC 14228.</title>
        <authorList>
            <person name="Hosoyama A."/>
            <person name="Uohara A."/>
            <person name="Ohji S."/>
            <person name="Ichikawa N."/>
        </authorList>
    </citation>
    <scope>NUCLEOTIDE SEQUENCE [LARGE SCALE GENOMIC DNA]</scope>
    <source>
        <strain evidence="2 3">NBRC 14228</strain>
    </source>
</reference>
<evidence type="ECO:0000256" key="1">
    <source>
        <dbReference type="SAM" id="MobiDB-lite"/>
    </source>
</evidence>
<dbReference type="RefSeq" id="WP_229864906.1">
    <property type="nucleotide sequence ID" value="NZ_BJND01000081.1"/>
</dbReference>
<proteinExistence type="predicted"/>
<sequence length="271" mass="29587">MINPDKIPTFTGDLIGMQQYIAAMRRAAKAIRDNGGDVHTRFQGLSAFYQAPEASDLFATTQAVGDKSLSFATDLETVADALSDYVVEAAEIVKQLESLRGQAQVFVESVKDDDGLFRNWQQDQDKVDEHQAIWDGVNAAVAAFQQAEVTCADKITALVGGTQWHINDGSPKQENAYGFTAEQLSEADKLPWGTPAHHEALPFGIDYHLQQVGISLWDNAAGSVEGLVDLFSPGEDGDAAWIRTATGRARVRGTCRSRRRADRSRRSSSRG</sequence>
<keyword evidence="3" id="KW-1185">Reference proteome</keyword>
<organism evidence="2 3">
    <name type="scientific">Streptomyces spinoverrucosus</name>
    <dbReference type="NCBI Taxonomy" id="284043"/>
    <lineage>
        <taxon>Bacteria</taxon>
        <taxon>Bacillati</taxon>
        <taxon>Actinomycetota</taxon>
        <taxon>Actinomycetes</taxon>
        <taxon>Kitasatosporales</taxon>
        <taxon>Streptomycetaceae</taxon>
        <taxon>Streptomyces</taxon>
    </lineage>
</organism>
<evidence type="ECO:0000313" key="2">
    <source>
        <dbReference type="EMBL" id="GEC09781.1"/>
    </source>
</evidence>
<dbReference type="Proteomes" id="UP000317881">
    <property type="component" value="Unassembled WGS sequence"/>
</dbReference>
<protein>
    <submittedName>
        <fullName evidence="2">Uncharacterized protein</fullName>
    </submittedName>
</protein>